<dbReference type="GO" id="GO:0016746">
    <property type="term" value="F:acyltransferase activity"/>
    <property type="evidence" value="ECO:0007669"/>
    <property type="project" value="UniProtKB-KW"/>
</dbReference>
<keyword evidence="2" id="KW-0677">Repeat</keyword>
<dbReference type="Gene3D" id="2.160.10.10">
    <property type="entry name" value="Hexapeptide repeat proteins"/>
    <property type="match status" value="1"/>
</dbReference>
<gene>
    <name evidence="6" type="ORF">FHU40_001746</name>
</gene>
<dbReference type="PROSITE" id="PS00101">
    <property type="entry name" value="HEXAPEP_TRANSFERASES"/>
    <property type="match status" value="1"/>
</dbReference>
<dbReference type="Proteomes" id="UP000589626">
    <property type="component" value="Unassembled WGS sequence"/>
</dbReference>
<keyword evidence="6" id="KW-0012">Acyltransferase</keyword>
<feature type="site" description="Increases basicity of active site His" evidence="3">
    <location>
        <position position="139"/>
    </location>
</feature>
<dbReference type="NCBIfam" id="TIGR03570">
    <property type="entry name" value="NeuD_NnaD"/>
    <property type="match status" value="1"/>
</dbReference>
<evidence type="ECO:0000313" key="6">
    <source>
        <dbReference type="EMBL" id="MBB3041945.1"/>
    </source>
</evidence>
<evidence type="ECO:0000256" key="3">
    <source>
        <dbReference type="PIRSR" id="PIRSR620019-1"/>
    </source>
</evidence>
<dbReference type="EMBL" id="JACHWR010000001">
    <property type="protein sequence ID" value="MBB3041945.1"/>
    <property type="molecule type" value="Genomic_DNA"/>
</dbReference>
<feature type="active site" description="Proton acceptor" evidence="3">
    <location>
        <position position="138"/>
    </location>
</feature>
<evidence type="ECO:0000256" key="4">
    <source>
        <dbReference type="PIRSR" id="PIRSR620019-2"/>
    </source>
</evidence>
<dbReference type="RefSeq" id="WP_183591794.1">
    <property type="nucleotide sequence ID" value="NZ_JACHWR010000001.1"/>
</dbReference>
<reference evidence="6 7" key="1">
    <citation type="submission" date="2020-08" db="EMBL/GenBank/DDBJ databases">
        <title>Sequencing the genomes of 1000 actinobacteria strains.</title>
        <authorList>
            <person name="Klenk H.-P."/>
        </authorList>
    </citation>
    <scope>NUCLEOTIDE SEQUENCE [LARGE SCALE GENOMIC DNA]</scope>
    <source>
        <strain evidence="6 7">DSM 105498</strain>
    </source>
</reference>
<dbReference type="SUPFAM" id="SSF51161">
    <property type="entry name" value="Trimeric LpxA-like enzymes"/>
    <property type="match status" value="1"/>
</dbReference>
<organism evidence="6 7">
    <name type="scientific">Nocardioides soli</name>
    <dbReference type="NCBI Taxonomy" id="1036020"/>
    <lineage>
        <taxon>Bacteria</taxon>
        <taxon>Bacillati</taxon>
        <taxon>Actinomycetota</taxon>
        <taxon>Actinomycetes</taxon>
        <taxon>Propionibacteriales</taxon>
        <taxon>Nocardioidaceae</taxon>
        <taxon>Nocardioides</taxon>
    </lineage>
</organism>
<evidence type="ECO:0000256" key="1">
    <source>
        <dbReference type="ARBA" id="ARBA00022679"/>
    </source>
</evidence>
<dbReference type="PANTHER" id="PTHR43300">
    <property type="entry name" value="ACETYLTRANSFERASE"/>
    <property type="match status" value="1"/>
</dbReference>
<keyword evidence="7" id="KW-1185">Reference proteome</keyword>
<dbReference type="Gene3D" id="3.40.50.20">
    <property type="match status" value="1"/>
</dbReference>
<dbReference type="InterPro" id="IPR001451">
    <property type="entry name" value="Hexapep"/>
</dbReference>
<dbReference type="InterPro" id="IPR018357">
    <property type="entry name" value="Hexapep_transf_CS"/>
</dbReference>
<evidence type="ECO:0000256" key="2">
    <source>
        <dbReference type="ARBA" id="ARBA00022737"/>
    </source>
</evidence>
<feature type="domain" description="PglD N-terminal" evidence="5">
    <location>
        <begin position="4"/>
        <end position="80"/>
    </location>
</feature>
<comment type="caution">
    <text evidence="6">The sequence shown here is derived from an EMBL/GenBank/DDBJ whole genome shotgun (WGS) entry which is preliminary data.</text>
</comment>
<dbReference type="Pfam" id="PF00132">
    <property type="entry name" value="Hexapep"/>
    <property type="match status" value="1"/>
</dbReference>
<name>A0A7W4Z1T9_9ACTN</name>
<proteinExistence type="predicted"/>
<dbReference type="AlphaFoldDB" id="A0A7W4Z1T9"/>
<dbReference type="Pfam" id="PF17836">
    <property type="entry name" value="PglD_N"/>
    <property type="match status" value="1"/>
</dbReference>
<dbReference type="InterPro" id="IPR041561">
    <property type="entry name" value="PglD_N"/>
</dbReference>
<dbReference type="InterPro" id="IPR020019">
    <property type="entry name" value="AcTrfase_PglD-like"/>
</dbReference>
<keyword evidence="1 6" id="KW-0808">Transferase</keyword>
<protein>
    <submittedName>
        <fullName evidence="6">Sugar O-acyltransferase (Sialic acid O-acetyltransferase NeuD family)</fullName>
    </submittedName>
</protein>
<evidence type="ECO:0000259" key="5">
    <source>
        <dbReference type="Pfam" id="PF17836"/>
    </source>
</evidence>
<sequence>MRPLVLAAAGGLAREVVEAVRAAQPGRDLRVVDDDPARRGDALHGAPVVGGTETVAALGDVEVVVCAGHGAVRRRLVDRLLASGVDRRQFATIVHPAVSVPVNCRIGAGSVLLAGVVLTSDVVVGEHVVVMPNVTLTHDVVVDDYATLCAGVSLGGGVRVGPAAYLGMNAAVRQGLRIGAGATLGMAAALIKDLPAGETWTGVPARNATATMRQAS</sequence>
<dbReference type="CDD" id="cd03360">
    <property type="entry name" value="LbH_AT_putative"/>
    <property type="match status" value="1"/>
</dbReference>
<dbReference type="InterPro" id="IPR011004">
    <property type="entry name" value="Trimer_LpxA-like_sf"/>
</dbReference>
<dbReference type="InterPro" id="IPR050179">
    <property type="entry name" value="Trans_hexapeptide_repeat"/>
</dbReference>
<evidence type="ECO:0000313" key="7">
    <source>
        <dbReference type="Proteomes" id="UP000589626"/>
    </source>
</evidence>
<accession>A0A7W4Z1T9</accession>
<dbReference type="PANTHER" id="PTHR43300:SF7">
    <property type="entry name" value="UDP-N-ACETYLBACILLOSAMINE N-ACETYLTRANSFERASE"/>
    <property type="match status" value="1"/>
</dbReference>
<feature type="binding site" evidence="4">
    <location>
        <position position="68"/>
    </location>
    <ligand>
        <name>substrate</name>
    </ligand>
</feature>